<dbReference type="EMBL" id="SIKX01000001">
    <property type="protein sequence ID" value="TBF17112.1"/>
    <property type="molecule type" value="Genomic_DNA"/>
</dbReference>
<protein>
    <submittedName>
        <fullName evidence="1">Uncharacterized protein</fullName>
    </submittedName>
</protein>
<comment type="caution">
    <text evidence="1">The sequence shown here is derived from an EMBL/GenBank/DDBJ whole genome shotgun (WGS) entry which is preliminary data.</text>
</comment>
<name>A0AAE8QA63_9HYPH</name>
<accession>A0AAE8QA63</accession>
<proteinExistence type="predicted"/>
<organism evidence="1 2">
    <name type="scientific">Rhizobium ruizarguesonis</name>
    <dbReference type="NCBI Taxonomy" id="2081791"/>
    <lineage>
        <taxon>Bacteria</taxon>
        <taxon>Pseudomonadati</taxon>
        <taxon>Pseudomonadota</taxon>
        <taxon>Alphaproteobacteria</taxon>
        <taxon>Hyphomicrobiales</taxon>
        <taxon>Rhizobiaceae</taxon>
        <taxon>Rhizobium/Agrobacterium group</taxon>
        <taxon>Rhizobium</taxon>
    </lineage>
</organism>
<dbReference type="AlphaFoldDB" id="A0AAE8QA63"/>
<dbReference type="Proteomes" id="UP000291892">
    <property type="component" value="Unassembled WGS sequence"/>
</dbReference>
<reference evidence="1 2" key="1">
    <citation type="submission" date="2019-02" db="EMBL/GenBank/DDBJ databases">
        <title>The genomic architecture of introgression among sibling species of bacteria.</title>
        <authorList>
            <person name="Cavassim M.I.A."/>
            <person name="Moeskjaer S."/>
            <person name="Moslemi C."/>
            <person name="Fields B."/>
            <person name="Bachmann A."/>
            <person name="Vilhjalmsson B."/>
            <person name="Schierup M.H."/>
            <person name="Young J.P.W."/>
            <person name="Andersen S.U."/>
        </authorList>
    </citation>
    <scope>NUCLEOTIDE SEQUENCE [LARGE SCALE GENOMIC DNA]</scope>
    <source>
        <strain evidence="1 2">SM42</strain>
    </source>
</reference>
<evidence type="ECO:0000313" key="2">
    <source>
        <dbReference type="Proteomes" id="UP000291892"/>
    </source>
</evidence>
<evidence type="ECO:0000313" key="1">
    <source>
        <dbReference type="EMBL" id="TBF17112.1"/>
    </source>
</evidence>
<sequence>MMSSSMNRPKDLGSPNDLRYCPAVTPLRWTSKMRWRLLLSALYGPRIHALEFFQEKTAQSAEFDVYANVNIL</sequence>
<gene>
    <name evidence="1" type="ORF">ELG94_01315</name>
</gene>